<organism evidence="1">
    <name type="scientific">uncultured bacterium</name>
    <name type="common">gcode 4</name>
    <dbReference type="NCBI Taxonomy" id="1234023"/>
    <lineage>
        <taxon>Bacteria</taxon>
        <taxon>environmental samples</taxon>
    </lineage>
</organism>
<gene>
    <name evidence="1" type="ORF">ACD_3C00226G0011</name>
</gene>
<sequence>MISIIYLSLIIDDFNMEIERKFLIKDLPDLKNINPIRYERHFLFIWNWIEFRIQSKWDIYELERKEKISDLSRDWIKIRISKDEFEVLKWISNKILIRDWYNLSENVSIKIYRWDHEWLKRAEVEFKSEEEAKNFIKPDWMWEEITDSPLWKDSKLIQLDKNGFKEQIDKYHKS</sequence>
<dbReference type="AlphaFoldDB" id="K2FZD6"/>
<reference evidence="1" key="1">
    <citation type="journal article" date="2012" name="Science">
        <title>Fermentation, hydrogen, and sulfur metabolism in multiple uncultivated bacterial phyla.</title>
        <authorList>
            <person name="Wrighton K.C."/>
            <person name="Thomas B.C."/>
            <person name="Sharon I."/>
            <person name="Miller C.S."/>
            <person name="Castelle C.J."/>
            <person name="VerBerkmoes N.C."/>
            <person name="Wilkins M.J."/>
            <person name="Hettich R.L."/>
            <person name="Lipton M.S."/>
            <person name="Williams K.H."/>
            <person name="Long P.E."/>
            <person name="Banfield J.F."/>
        </authorList>
    </citation>
    <scope>NUCLEOTIDE SEQUENCE [LARGE SCALE GENOMIC DNA]</scope>
</reference>
<dbReference type="InterPro" id="IPR033469">
    <property type="entry name" value="CYTH-like_dom_sf"/>
</dbReference>
<evidence type="ECO:0008006" key="2">
    <source>
        <dbReference type="Google" id="ProtNLM"/>
    </source>
</evidence>
<comment type="caution">
    <text evidence="1">The sequence shown here is derived from an EMBL/GenBank/DDBJ whole genome shotgun (WGS) entry which is preliminary data.</text>
</comment>
<accession>K2FZD6</accession>
<dbReference type="Gene3D" id="2.40.320.10">
    <property type="entry name" value="Hypothetical Protein Pfu-838710-001"/>
    <property type="match status" value="1"/>
</dbReference>
<proteinExistence type="predicted"/>
<name>K2FZD6_9BACT</name>
<evidence type="ECO:0000313" key="1">
    <source>
        <dbReference type="EMBL" id="EKE27292.1"/>
    </source>
</evidence>
<dbReference type="SUPFAM" id="SSF55154">
    <property type="entry name" value="CYTH-like phosphatases"/>
    <property type="match status" value="1"/>
</dbReference>
<dbReference type="EMBL" id="AMFJ01000500">
    <property type="protein sequence ID" value="EKE27292.1"/>
    <property type="molecule type" value="Genomic_DNA"/>
</dbReference>
<protein>
    <recommendedName>
        <fullName evidence="2">CYTH domain-containing protein</fullName>
    </recommendedName>
</protein>